<evidence type="ECO:0000256" key="4">
    <source>
        <dbReference type="ARBA" id="ARBA00022544"/>
    </source>
</evidence>
<feature type="transmembrane region" description="Helical" evidence="8">
    <location>
        <begin position="305"/>
        <end position="326"/>
    </location>
</feature>
<evidence type="ECO:0000256" key="5">
    <source>
        <dbReference type="ARBA" id="ARBA00022692"/>
    </source>
</evidence>
<dbReference type="PANTHER" id="PTHR34975">
    <property type="entry name" value="SPORE GERMINATION PROTEIN A2"/>
    <property type="match status" value="1"/>
</dbReference>
<comment type="similarity">
    <text evidence="2">Belongs to the amino acid-polyamine-organocation (APC) superfamily. Spore germination protein (SGP) (TC 2.A.3.9) family.</text>
</comment>
<dbReference type="Pfam" id="PF03845">
    <property type="entry name" value="Spore_permease"/>
    <property type="match status" value="1"/>
</dbReference>
<evidence type="ECO:0000256" key="1">
    <source>
        <dbReference type="ARBA" id="ARBA00004141"/>
    </source>
</evidence>
<dbReference type="Proteomes" id="UP001078443">
    <property type="component" value="Unassembled WGS sequence"/>
</dbReference>
<dbReference type="PANTHER" id="PTHR34975:SF2">
    <property type="entry name" value="SPORE GERMINATION PROTEIN A2"/>
    <property type="match status" value="1"/>
</dbReference>
<comment type="caution">
    <text evidence="9">The sequence shown here is derived from an EMBL/GenBank/DDBJ whole genome shotgun (WGS) entry which is preliminary data.</text>
</comment>
<accession>A0ABT4CVW1</accession>
<evidence type="ECO:0000256" key="6">
    <source>
        <dbReference type="ARBA" id="ARBA00022989"/>
    </source>
</evidence>
<evidence type="ECO:0000256" key="7">
    <source>
        <dbReference type="ARBA" id="ARBA00023136"/>
    </source>
</evidence>
<keyword evidence="6 8" id="KW-1133">Transmembrane helix</keyword>
<protein>
    <submittedName>
        <fullName evidence="9">GerAB/ArcD/ProY family transporter</fullName>
    </submittedName>
</protein>
<comment type="subcellular location">
    <subcellularLocation>
        <location evidence="1">Membrane</location>
        <topology evidence="1">Multi-pass membrane protein</topology>
    </subcellularLocation>
</comment>
<dbReference type="NCBIfam" id="TIGR00912">
    <property type="entry name" value="2A0309"/>
    <property type="match status" value="1"/>
</dbReference>
<feature type="transmembrane region" description="Helical" evidence="8">
    <location>
        <begin position="220"/>
        <end position="241"/>
    </location>
</feature>
<evidence type="ECO:0000256" key="2">
    <source>
        <dbReference type="ARBA" id="ARBA00007998"/>
    </source>
</evidence>
<dbReference type="InterPro" id="IPR004761">
    <property type="entry name" value="Spore_GerAB"/>
</dbReference>
<feature type="transmembrane region" description="Helical" evidence="8">
    <location>
        <begin position="269"/>
        <end position="293"/>
    </location>
</feature>
<keyword evidence="3" id="KW-0813">Transport</keyword>
<keyword evidence="10" id="KW-1185">Reference proteome</keyword>
<keyword evidence="5 8" id="KW-0812">Transmembrane</keyword>
<evidence type="ECO:0000256" key="3">
    <source>
        <dbReference type="ARBA" id="ARBA00022448"/>
    </source>
</evidence>
<feature type="transmembrane region" description="Helical" evidence="8">
    <location>
        <begin position="188"/>
        <end position="208"/>
    </location>
</feature>
<feature type="transmembrane region" description="Helical" evidence="8">
    <location>
        <begin position="44"/>
        <end position="64"/>
    </location>
</feature>
<gene>
    <name evidence="9" type="ORF">OW763_01955</name>
</gene>
<evidence type="ECO:0000313" key="10">
    <source>
        <dbReference type="Proteomes" id="UP001078443"/>
    </source>
</evidence>
<reference evidence="9" key="1">
    <citation type="submission" date="2022-12" db="EMBL/GenBank/DDBJ databases">
        <authorList>
            <person name="Wang J."/>
        </authorList>
    </citation>
    <scope>NUCLEOTIDE SEQUENCE</scope>
    <source>
        <strain evidence="9">HY-45-18</strain>
    </source>
</reference>
<feature type="transmembrane region" description="Helical" evidence="8">
    <location>
        <begin position="114"/>
        <end position="137"/>
    </location>
</feature>
<feature type="transmembrane region" description="Helical" evidence="8">
    <location>
        <begin position="332"/>
        <end position="354"/>
    </location>
</feature>
<evidence type="ECO:0000256" key="8">
    <source>
        <dbReference type="SAM" id="Phobius"/>
    </source>
</evidence>
<feature type="transmembrane region" description="Helical" evidence="8">
    <location>
        <begin position="149"/>
        <end position="168"/>
    </location>
</feature>
<dbReference type="EMBL" id="JAPQER010000001">
    <property type="protein sequence ID" value="MCY6483118.1"/>
    <property type="molecule type" value="Genomic_DNA"/>
</dbReference>
<name>A0ABT4CVW1_9CLOT</name>
<feature type="transmembrane region" description="Helical" evidence="8">
    <location>
        <begin position="84"/>
        <end position="108"/>
    </location>
</feature>
<dbReference type="RefSeq" id="WP_268039378.1">
    <property type="nucleotide sequence ID" value="NZ_JAPQER010000001.1"/>
</dbReference>
<keyword evidence="7 8" id="KW-0472">Membrane</keyword>
<evidence type="ECO:0000313" key="9">
    <source>
        <dbReference type="EMBL" id="MCY6483118.1"/>
    </source>
</evidence>
<organism evidence="9 10">
    <name type="scientific">Clostridium aestuarii</name>
    <dbReference type="NCBI Taxonomy" id="338193"/>
    <lineage>
        <taxon>Bacteria</taxon>
        <taxon>Bacillati</taxon>
        <taxon>Bacillota</taxon>
        <taxon>Clostridia</taxon>
        <taxon>Eubacteriales</taxon>
        <taxon>Clostridiaceae</taxon>
        <taxon>Clostridium</taxon>
    </lineage>
</organism>
<sequence length="366" mass="41892">MNNMDKKFITSNQVTALLLGSTVGPGLLKSPNVLVEQVGQDAWISSIIGLIYPAYILFISNYIIKKHPDDTLLKLSRKFLGTSLGNIFNIIFASQWIIFMTSIASDLIKISRIYFVSFLTPTKVLLIGITISFYAAYEGLETLAKICEVNMYLLIIIMLFSIASLKYGKLLNLQPVLSSDIKDIFSSSILSSYYYIGFEFLLIISPYVKHINEIKKASLKALFIGGLIWVWVVVITIYYLGIDVIPKTYWSFILVFESINVPIINNFRYIFMFIWTFVIFRILANHCFTSYFIINDITNIDIKKILSFLYPIVCILSFQFLNINFYKKVLDIISPIFAIFNTIFISLIAVLSTFNKNHITVNKLNN</sequence>
<keyword evidence="4" id="KW-0309">Germination</keyword>
<proteinExistence type="inferred from homology"/>